<dbReference type="Gene3D" id="3.40.720.10">
    <property type="entry name" value="Alkaline Phosphatase, subunit A"/>
    <property type="match status" value="2"/>
</dbReference>
<gene>
    <name evidence="4" type="ORF">SAMN04487940_109113</name>
</gene>
<comment type="similarity">
    <text evidence="1">Belongs to the sulfatase family.</text>
</comment>
<dbReference type="Proteomes" id="UP000182932">
    <property type="component" value="Unassembled WGS sequence"/>
</dbReference>
<comment type="caution">
    <text evidence="4">The sequence shown here is derived from an EMBL/GenBank/DDBJ whole genome shotgun (WGS) entry which is preliminary data.</text>
</comment>
<dbReference type="InterPro" id="IPR017850">
    <property type="entry name" value="Alkaline_phosphatase_core_sf"/>
</dbReference>
<dbReference type="RefSeq" id="WP_074837112.1">
    <property type="nucleotide sequence ID" value="NZ_CATMKJ010000011.1"/>
</dbReference>
<accession>A0A975ZNZ8</accession>
<reference evidence="4 5" key="1">
    <citation type="submission" date="2016-10" db="EMBL/GenBank/DDBJ databases">
        <authorList>
            <person name="Varghese N."/>
            <person name="Submissions S."/>
        </authorList>
    </citation>
    <scope>NUCLEOTIDE SEQUENCE [LARGE SCALE GENOMIC DNA]</scope>
    <source>
        <strain evidence="4 5">FF3</strain>
    </source>
</reference>
<evidence type="ECO:0000256" key="2">
    <source>
        <dbReference type="ARBA" id="ARBA00022801"/>
    </source>
</evidence>
<evidence type="ECO:0000313" key="4">
    <source>
        <dbReference type="EMBL" id="SEJ72182.1"/>
    </source>
</evidence>
<dbReference type="AlphaFoldDB" id="A0A975ZNZ8"/>
<organism evidence="4 5">
    <name type="scientific">Marinovum algicola</name>
    <dbReference type="NCBI Taxonomy" id="42444"/>
    <lineage>
        <taxon>Bacteria</taxon>
        <taxon>Pseudomonadati</taxon>
        <taxon>Pseudomonadota</taxon>
        <taxon>Alphaproteobacteria</taxon>
        <taxon>Rhodobacterales</taxon>
        <taxon>Roseobacteraceae</taxon>
        <taxon>Marinovum</taxon>
    </lineage>
</organism>
<dbReference type="PANTHER" id="PTHR42693:SF53">
    <property type="entry name" value="ENDO-4-O-SULFATASE"/>
    <property type="match status" value="1"/>
</dbReference>
<dbReference type="InterPro" id="IPR000917">
    <property type="entry name" value="Sulfatase_N"/>
</dbReference>
<keyword evidence="5" id="KW-1185">Reference proteome</keyword>
<dbReference type="InterPro" id="IPR050738">
    <property type="entry name" value="Sulfatase"/>
</dbReference>
<dbReference type="SUPFAM" id="SSF53649">
    <property type="entry name" value="Alkaline phosphatase-like"/>
    <property type="match status" value="1"/>
</dbReference>
<sequence length="414" mass="44864">MTCPTRHNILWIVFDSLSETACAALPTLSAFRDSSLHFARAYAPSPEAGPARASLFTGLDMAAHGVWTEGVALPGRETTVAQRMADGGMGTWLVGRRQLAGASHWTTEHARPFEYAQFDWAHGPLHRSRQNAYLAWLEARAPEAYQEIFPAQPDPDATEISDRQRHALAALPEALGFNSWVGARVCAQLSQPAGGANCFGVAGLVVGETQGGAPNPHIPCETVDAGAMRQADAALAAMLERLDSTGLAERTAVVVTAARGALATSRGPMQDSALHVPLMIRMPGRAPRRTEAMVSTIDVAPTLYALADMPPPRRIQGRSLLDGTPRDWALSRLRSPDHRWQTALCMDRWKLVVTHGANGRAAHDSLFDLTEDPGEASNLAADPAHQDRLEQMVDRMIDARVALEDRTEPRIAKF</sequence>
<dbReference type="Pfam" id="PF00884">
    <property type="entry name" value="Sulfatase"/>
    <property type="match status" value="1"/>
</dbReference>
<dbReference type="EMBL" id="FNYY01000009">
    <property type="protein sequence ID" value="SEJ72182.1"/>
    <property type="molecule type" value="Genomic_DNA"/>
</dbReference>
<evidence type="ECO:0000259" key="3">
    <source>
        <dbReference type="Pfam" id="PF00884"/>
    </source>
</evidence>
<dbReference type="GeneID" id="80818998"/>
<keyword evidence="2" id="KW-0378">Hydrolase</keyword>
<protein>
    <submittedName>
        <fullName evidence="4">Arylsulfatase A</fullName>
    </submittedName>
</protein>
<feature type="domain" description="Sulfatase N-terminal" evidence="3">
    <location>
        <begin position="225"/>
        <end position="308"/>
    </location>
</feature>
<evidence type="ECO:0000256" key="1">
    <source>
        <dbReference type="ARBA" id="ARBA00008779"/>
    </source>
</evidence>
<dbReference type="GO" id="GO:0004065">
    <property type="term" value="F:arylsulfatase activity"/>
    <property type="evidence" value="ECO:0007669"/>
    <property type="project" value="TreeGrafter"/>
</dbReference>
<evidence type="ECO:0000313" key="5">
    <source>
        <dbReference type="Proteomes" id="UP000182932"/>
    </source>
</evidence>
<name>A0A975ZNZ8_9RHOB</name>
<dbReference type="PANTHER" id="PTHR42693">
    <property type="entry name" value="ARYLSULFATASE FAMILY MEMBER"/>
    <property type="match status" value="1"/>
</dbReference>
<proteinExistence type="inferred from homology"/>